<reference evidence="6" key="1">
    <citation type="submission" date="2013-11" db="EMBL/GenBank/DDBJ databases">
        <title>Genome sequence of the fusiform rust pathogen reveals effectors for host alternation and coevolution with pine.</title>
        <authorList>
            <consortium name="DOE Joint Genome Institute"/>
            <person name="Smith K."/>
            <person name="Pendleton A."/>
            <person name="Kubisiak T."/>
            <person name="Anderson C."/>
            <person name="Salamov A."/>
            <person name="Aerts A."/>
            <person name="Riley R."/>
            <person name="Clum A."/>
            <person name="Lindquist E."/>
            <person name="Ence D."/>
            <person name="Campbell M."/>
            <person name="Kronenberg Z."/>
            <person name="Feau N."/>
            <person name="Dhillon B."/>
            <person name="Hamelin R."/>
            <person name="Burleigh J."/>
            <person name="Smith J."/>
            <person name="Yandell M."/>
            <person name="Nelson C."/>
            <person name="Grigoriev I."/>
            <person name="Davis J."/>
        </authorList>
    </citation>
    <scope>NUCLEOTIDE SEQUENCE</scope>
    <source>
        <strain evidence="6">G11</strain>
    </source>
</reference>
<dbReference type="EMBL" id="MU167377">
    <property type="protein sequence ID" value="KAG0141649.1"/>
    <property type="molecule type" value="Genomic_DNA"/>
</dbReference>
<comment type="caution">
    <text evidence="6">The sequence shown here is derived from an EMBL/GenBank/DDBJ whole genome shotgun (WGS) entry which is preliminary data.</text>
</comment>
<feature type="transmembrane region" description="Helical" evidence="5">
    <location>
        <begin position="501"/>
        <end position="528"/>
    </location>
</feature>
<feature type="transmembrane region" description="Helical" evidence="5">
    <location>
        <begin position="349"/>
        <end position="366"/>
    </location>
</feature>
<feature type="non-terminal residue" evidence="6">
    <location>
        <position position="1"/>
    </location>
</feature>
<feature type="transmembrane region" description="Helical" evidence="5">
    <location>
        <begin position="12"/>
        <end position="32"/>
    </location>
</feature>
<feature type="transmembrane region" description="Helical" evidence="5">
    <location>
        <begin position="238"/>
        <end position="256"/>
    </location>
</feature>
<dbReference type="Pfam" id="PF04172">
    <property type="entry name" value="LrgB"/>
    <property type="match status" value="1"/>
</dbReference>
<accession>A0A9P6NCH5</accession>
<keyword evidence="7" id="KW-1185">Reference proteome</keyword>
<keyword evidence="3 5" id="KW-1133">Transmembrane helix</keyword>
<dbReference type="PANTHER" id="PTHR30249">
    <property type="entry name" value="PUTATIVE SEROTONIN TRANSPORTER"/>
    <property type="match status" value="1"/>
</dbReference>
<dbReference type="Proteomes" id="UP000886653">
    <property type="component" value="Unassembled WGS sequence"/>
</dbReference>
<feature type="transmembrane region" description="Helical" evidence="5">
    <location>
        <begin position="469"/>
        <end position="489"/>
    </location>
</feature>
<keyword evidence="2 5" id="KW-0812">Transmembrane</keyword>
<dbReference type="GO" id="GO:0016020">
    <property type="term" value="C:membrane"/>
    <property type="evidence" value="ECO:0007669"/>
    <property type="project" value="UniProtKB-SubCell"/>
</dbReference>
<evidence type="ECO:0000256" key="3">
    <source>
        <dbReference type="ARBA" id="ARBA00022989"/>
    </source>
</evidence>
<evidence type="ECO:0008006" key="8">
    <source>
        <dbReference type="Google" id="ProtNLM"/>
    </source>
</evidence>
<dbReference type="OrthoDB" id="2502820at2759"/>
<name>A0A9P6NCH5_9BASI</name>
<feature type="transmembrane region" description="Helical" evidence="5">
    <location>
        <begin position="262"/>
        <end position="278"/>
    </location>
</feature>
<comment type="subcellular location">
    <subcellularLocation>
        <location evidence="1">Membrane</location>
        <topology evidence="1">Multi-pass membrane protein</topology>
    </subcellularLocation>
</comment>
<evidence type="ECO:0000313" key="7">
    <source>
        <dbReference type="Proteomes" id="UP000886653"/>
    </source>
</evidence>
<feature type="transmembrane region" description="Helical" evidence="5">
    <location>
        <begin position="38"/>
        <end position="63"/>
    </location>
</feature>
<evidence type="ECO:0000256" key="5">
    <source>
        <dbReference type="SAM" id="Phobius"/>
    </source>
</evidence>
<proteinExistence type="predicted"/>
<gene>
    <name evidence="6" type="ORF">CROQUDRAFT_51402</name>
</gene>
<organism evidence="6 7">
    <name type="scientific">Cronartium quercuum f. sp. fusiforme G11</name>
    <dbReference type="NCBI Taxonomy" id="708437"/>
    <lineage>
        <taxon>Eukaryota</taxon>
        <taxon>Fungi</taxon>
        <taxon>Dikarya</taxon>
        <taxon>Basidiomycota</taxon>
        <taxon>Pucciniomycotina</taxon>
        <taxon>Pucciniomycetes</taxon>
        <taxon>Pucciniales</taxon>
        <taxon>Coleosporiaceae</taxon>
        <taxon>Cronartium</taxon>
    </lineage>
</organism>
<evidence type="ECO:0000313" key="6">
    <source>
        <dbReference type="EMBL" id="KAG0141649.1"/>
    </source>
</evidence>
<feature type="transmembrane region" description="Helical" evidence="5">
    <location>
        <begin position="378"/>
        <end position="397"/>
    </location>
</feature>
<feature type="transmembrane region" description="Helical" evidence="5">
    <location>
        <begin position="290"/>
        <end position="309"/>
    </location>
</feature>
<dbReference type="AlphaFoldDB" id="A0A9P6NCH5"/>
<evidence type="ECO:0000256" key="2">
    <source>
        <dbReference type="ARBA" id="ARBA00022692"/>
    </source>
</evidence>
<evidence type="ECO:0000256" key="1">
    <source>
        <dbReference type="ARBA" id="ARBA00004141"/>
    </source>
</evidence>
<feature type="transmembrane region" description="Helical" evidence="5">
    <location>
        <begin position="109"/>
        <end position="134"/>
    </location>
</feature>
<protein>
    <recommendedName>
        <fullName evidence="8">Plastidal glycolate/glycerate translocator 1</fullName>
    </recommendedName>
</protein>
<keyword evidence="4 5" id="KW-0472">Membrane</keyword>
<dbReference type="PANTHER" id="PTHR30249:SF0">
    <property type="entry name" value="PLASTIDAL GLYCOLATE_GLYCERATE TRANSLOCATOR 1, CHLOROPLASTIC"/>
    <property type="match status" value="1"/>
</dbReference>
<dbReference type="InterPro" id="IPR007300">
    <property type="entry name" value="CidB/LrgB"/>
</dbReference>
<sequence>KQFLAQHGKQIAVSYIQVPLATIVVLFFAYLVDLLIALLPFTFPSSAILIFILFLFMIGLHWISFHKLSKWFHKFFGPAADFLLGQMGLFFTSSFILIPRRASISGKKIGLLCALFIPSFLISWTLTIVICRLLKLSQGKKMFTDPGPDSEKVQTVELGHTDQELSDQLPQGLDISHQTVVDEPSSATMFPNRHLHLQLHINPTMTCNVTRVEVDDDLEKSSIEESAEEVIVRRMAKWFDPLVYFIIFLIGLPLFFTPNGHTRSLPLFLGTVSLAWIFSRRAISTKWQKVLHPIIVTSALTILVIWIFGKIKGMTLPHVLAHYSTGNTYLILFRYDKGYDGRLPGSGDVMATLLVAGIVCLSFPLFRYRQDLFSEFFRLLVVILPNCALALLLWPFLARLMGMDGERAVTFVGRFMSTPFGIQLIDATGGDEGLEVVLICVTGILAVLVRDPLFRLFRVRVKPGSSEDYFTMGTTIGVIGGAIGTSSLLQSHPRAAATASVTFVIYGMVLLTLVAVPAIATFVGTTLAGI</sequence>
<evidence type="ECO:0000256" key="4">
    <source>
        <dbReference type="ARBA" id="ARBA00023136"/>
    </source>
</evidence>
<feature type="transmembrane region" description="Helical" evidence="5">
    <location>
        <begin position="75"/>
        <end position="97"/>
    </location>
</feature>